<accession>A0A224YDA8</accession>
<keyword evidence="1" id="KW-0732">Signal</keyword>
<dbReference type="EMBL" id="GFPF01000808">
    <property type="protein sequence ID" value="MAA11954.1"/>
    <property type="molecule type" value="Transcribed_RNA"/>
</dbReference>
<name>A0A224YDA8_9ACAR</name>
<proteinExistence type="predicted"/>
<evidence type="ECO:0000256" key="1">
    <source>
        <dbReference type="SAM" id="SignalP"/>
    </source>
</evidence>
<feature type="signal peptide" evidence="1">
    <location>
        <begin position="1"/>
        <end position="23"/>
    </location>
</feature>
<reference evidence="2" key="1">
    <citation type="journal article" date="2017" name="Parasit. Vectors">
        <title>Sialotranscriptomics of Rhipicephalus zambeziensis reveals intricate expression profiles of secretory proteins and suggests tight temporal transcriptional regulation during blood-feeding.</title>
        <authorList>
            <person name="de Castro M.H."/>
            <person name="de Klerk D."/>
            <person name="Pienaar R."/>
            <person name="Rees D.J.G."/>
            <person name="Mans B.J."/>
        </authorList>
    </citation>
    <scope>NUCLEOTIDE SEQUENCE</scope>
    <source>
        <tissue evidence="2">Salivary glands</tissue>
    </source>
</reference>
<evidence type="ECO:0000313" key="2">
    <source>
        <dbReference type="EMBL" id="MAA11954.1"/>
    </source>
</evidence>
<dbReference type="AlphaFoldDB" id="A0A224YDA8"/>
<feature type="chain" id="PRO_5012149400" evidence="1">
    <location>
        <begin position="24"/>
        <end position="109"/>
    </location>
</feature>
<protein>
    <submittedName>
        <fullName evidence="2">Cystatin</fullName>
    </submittedName>
</protein>
<organism evidence="2">
    <name type="scientific">Rhipicephalus zambeziensis</name>
    <dbReference type="NCBI Taxonomy" id="60191"/>
    <lineage>
        <taxon>Eukaryota</taxon>
        <taxon>Metazoa</taxon>
        <taxon>Ecdysozoa</taxon>
        <taxon>Arthropoda</taxon>
        <taxon>Chelicerata</taxon>
        <taxon>Arachnida</taxon>
        <taxon>Acari</taxon>
        <taxon>Parasitiformes</taxon>
        <taxon>Ixodida</taxon>
        <taxon>Ixodoidea</taxon>
        <taxon>Ixodidae</taxon>
        <taxon>Rhipicephalinae</taxon>
        <taxon>Rhipicephalus</taxon>
        <taxon>Rhipicephalus</taxon>
    </lineage>
</organism>
<sequence length="109" mass="12223">MVTRKAVIFLMALLLGFCDESFGASGWTEVRNPDTYTNRALAEFAYAEKKRYRSGGLTFLVTQARHKYHQGTEYHLGFIVYQNGVTNADCPALHGIYLSVESAEPLNRG</sequence>